<dbReference type="RefSeq" id="WP_130433220.1">
    <property type="nucleotide sequence ID" value="NZ_SHKP01000007.1"/>
</dbReference>
<dbReference type="OrthoDB" id="1427287at2"/>
<accession>A0A4Q7VGE4</accession>
<dbReference type="InterPro" id="IPR029030">
    <property type="entry name" value="Caspase-like_dom_sf"/>
</dbReference>
<organism evidence="1 2">
    <name type="scientific">Rivibacter subsaxonicus</name>
    <dbReference type="NCBI Taxonomy" id="457575"/>
    <lineage>
        <taxon>Bacteria</taxon>
        <taxon>Pseudomonadati</taxon>
        <taxon>Pseudomonadota</taxon>
        <taxon>Betaproteobacteria</taxon>
        <taxon>Burkholderiales</taxon>
        <taxon>Rivibacter</taxon>
    </lineage>
</organism>
<comment type="caution">
    <text evidence="1">The sequence shown here is derived from an EMBL/GenBank/DDBJ whole genome shotgun (WGS) entry which is preliminary data.</text>
</comment>
<dbReference type="SUPFAM" id="SSF52129">
    <property type="entry name" value="Caspase-like"/>
    <property type="match status" value="1"/>
</dbReference>
<gene>
    <name evidence="1" type="ORF">EV670_2841</name>
</gene>
<evidence type="ECO:0008006" key="3">
    <source>
        <dbReference type="Google" id="ProtNLM"/>
    </source>
</evidence>
<name>A0A4Q7VGE4_9BURK</name>
<dbReference type="EMBL" id="SHKP01000007">
    <property type="protein sequence ID" value="RZT95093.1"/>
    <property type="molecule type" value="Genomic_DNA"/>
</dbReference>
<dbReference type="AlphaFoldDB" id="A0A4Q7VGE4"/>
<reference evidence="1 2" key="1">
    <citation type="submission" date="2019-02" db="EMBL/GenBank/DDBJ databases">
        <title>Genomic Encyclopedia of Type Strains, Phase IV (KMG-IV): sequencing the most valuable type-strain genomes for metagenomic binning, comparative biology and taxonomic classification.</title>
        <authorList>
            <person name="Goeker M."/>
        </authorList>
    </citation>
    <scope>NUCLEOTIDE SEQUENCE [LARGE SCALE GENOMIC DNA]</scope>
    <source>
        <strain evidence="1 2">DSM 19570</strain>
    </source>
</reference>
<evidence type="ECO:0000313" key="1">
    <source>
        <dbReference type="EMBL" id="RZT95093.1"/>
    </source>
</evidence>
<dbReference type="Proteomes" id="UP000293671">
    <property type="component" value="Unassembled WGS sequence"/>
</dbReference>
<proteinExistence type="predicted"/>
<dbReference type="Gene3D" id="3.40.50.1460">
    <property type="match status" value="1"/>
</dbReference>
<protein>
    <recommendedName>
        <fullName evidence="3">Peptidase C25-like protein</fullName>
    </recommendedName>
</protein>
<sequence length="316" mass="33609">MPEAPRHLLFAVPREQQPDFGELLAAWRERGIEVEIVACDAGLPEPQALLQQADAPVDALLLAGSGRYAPSSALPGPWLRDRTGRRIPAAWLPLRGRDANRRFAATAARVQRRAAQQVSVALLGQWHPQYLHVADRIEALLADRLRLLRWTGETITRDALVPALATGLGLGLYVGHGRPMGWVGYHGVRGRHFEPERQQPDGSAAEPLGALLSLCCRTASRRRVGLSYAEQVPLLGIAAASLGAIGDTLHTDNTRWAVGLCDALLAGARSIGELVARGAPASPAACASYRLIGDPMAPLAAESAALARAGAVPTFG</sequence>
<keyword evidence="2" id="KW-1185">Reference proteome</keyword>
<evidence type="ECO:0000313" key="2">
    <source>
        <dbReference type="Proteomes" id="UP000293671"/>
    </source>
</evidence>